<comment type="caution">
    <text evidence="3">The sequence shown here is derived from an EMBL/GenBank/DDBJ whole genome shotgun (WGS) entry which is preliminary data.</text>
</comment>
<dbReference type="InterPro" id="IPR036802">
    <property type="entry name" value="ATP-guanido_PTrfase_N_sf"/>
</dbReference>
<dbReference type="Proteomes" id="UP001283361">
    <property type="component" value="Unassembled WGS sequence"/>
</dbReference>
<keyword evidence="4" id="KW-1185">Reference proteome</keyword>
<dbReference type="InterPro" id="IPR022413">
    <property type="entry name" value="ATP-guanido_PTrfase_N"/>
</dbReference>
<dbReference type="SUPFAM" id="SSF48034">
    <property type="entry name" value="Guanido kinase N-terminal domain"/>
    <property type="match status" value="1"/>
</dbReference>
<organism evidence="3 4">
    <name type="scientific">Elysia crispata</name>
    <name type="common">lettuce slug</name>
    <dbReference type="NCBI Taxonomy" id="231223"/>
    <lineage>
        <taxon>Eukaryota</taxon>
        <taxon>Metazoa</taxon>
        <taxon>Spiralia</taxon>
        <taxon>Lophotrochozoa</taxon>
        <taxon>Mollusca</taxon>
        <taxon>Gastropoda</taxon>
        <taxon>Heterobranchia</taxon>
        <taxon>Euthyneura</taxon>
        <taxon>Panpulmonata</taxon>
        <taxon>Sacoglossa</taxon>
        <taxon>Placobranchoidea</taxon>
        <taxon>Plakobranchidae</taxon>
        <taxon>Elysia</taxon>
    </lineage>
</organism>
<comment type="similarity">
    <text evidence="1">Belongs to the ATP:guanido phosphotransferase family.</text>
</comment>
<feature type="domain" description="Phosphagen kinase N-terminal" evidence="2">
    <location>
        <begin position="3"/>
        <end position="87"/>
    </location>
</feature>
<dbReference type="EMBL" id="JAWDGP010007302">
    <property type="protein sequence ID" value="KAK3726488.1"/>
    <property type="molecule type" value="Genomic_DNA"/>
</dbReference>
<reference evidence="3" key="1">
    <citation type="journal article" date="2023" name="G3 (Bethesda)">
        <title>A reference genome for the long-term kleptoplast-retaining sea slug Elysia crispata morphotype clarki.</title>
        <authorList>
            <person name="Eastman K.E."/>
            <person name="Pendleton A.L."/>
            <person name="Shaikh M.A."/>
            <person name="Suttiyut T."/>
            <person name="Ogas R."/>
            <person name="Tomko P."/>
            <person name="Gavelis G."/>
            <person name="Widhalm J.R."/>
            <person name="Wisecaver J.H."/>
        </authorList>
    </citation>
    <scope>NUCLEOTIDE SEQUENCE</scope>
    <source>
        <strain evidence="3">ECLA1</strain>
    </source>
</reference>
<proteinExistence type="inferred from homology"/>
<protein>
    <recommendedName>
        <fullName evidence="2">Phosphagen kinase N-terminal domain-containing protein</fullName>
    </recommendedName>
</protein>
<gene>
    <name evidence="3" type="ORF">RRG08_005092</name>
</gene>
<evidence type="ECO:0000313" key="4">
    <source>
        <dbReference type="Proteomes" id="UP001283361"/>
    </source>
</evidence>
<dbReference type="Pfam" id="PF02807">
    <property type="entry name" value="ATP-gua_PtransN"/>
    <property type="match status" value="1"/>
</dbReference>
<evidence type="ECO:0000256" key="1">
    <source>
        <dbReference type="PROSITE-ProRule" id="PRU00842"/>
    </source>
</evidence>
<evidence type="ECO:0000313" key="3">
    <source>
        <dbReference type="EMBL" id="KAK3726488.1"/>
    </source>
</evidence>
<accession>A0AAE1CPS3</accession>
<sequence length="241" mass="27337">MADAQKLYDMLKADKNCKSLLSKALNDKVFGELKDKKSKFGGALADCIRSGILTYDGTFCYKQTETHALAHIIFPGILTLARIWYVTWSSARNELVFPVCQWFENDVRLYALILNRIMNGHCFTWATLTIRDVMKDHSRYKGLGEIRVDAPQTSPVVLGEKKICHLLEITRFPHTPYHPALSSQQLLTRPSATQLALYVARGLERRDEINLSIVPSPGTTLFNSLRRLEAIHISWLCDSPV</sequence>
<dbReference type="AlphaFoldDB" id="A0AAE1CPS3"/>
<dbReference type="GO" id="GO:0016301">
    <property type="term" value="F:kinase activity"/>
    <property type="evidence" value="ECO:0007669"/>
    <property type="project" value="InterPro"/>
</dbReference>
<evidence type="ECO:0000259" key="2">
    <source>
        <dbReference type="PROSITE" id="PS51509"/>
    </source>
</evidence>
<name>A0AAE1CPS3_9GAST</name>
<dbReference type="Gene3D" id="1.10.135.10">
    <property type="entry name" value="ATP:guanido phosphotransferase, N-terminal domain"/>
    <property type="match status" value="1"/>
</dbReference>
<dbReference type="PROSITE" id="PS51509">
    <property type="entry name" value="PHOSPHAGEN_KINASE_N"/>
    <property type="match status" value="1"/>
</dbReference>